<dbReference type="InterPro" id="IPR010999">
    <property type="entry name" value="Retrovr_matrix"/>
</dbReference>
<accession>A0AAN7N3W3</accession>
<dbReference type="InterPro" id="IPR036946">
    <property type="entry name" value="G_retro_matrix_sf"/>
</dbReference>
<evidence type="ECO:0000313" key="4">
    <source>
        <dbReference type="Proteomes" id="UP001333110"/>
    </source>
</evidence>
<dbReference type="PANTHER" id="PTHR33166">
    <property type="entry name" value="GAG_P30 DOMAIN-CONTAINING PROTEIN"/>
    <property type="match status" value="1"/>
</dbReference>
<dbReference type="InterPro" id="IPR050462">
    <property type="entry name" value="Retroviral_Gag-Pol_poly"/>
</dbReference>
<dbReference type="AlphaFoldDB" id="A0AAN7N3W3"/>
<dbReference type="GO" id="GO:0019068">
    <property type="term" value="P:virion assembly"/>
    <property type="evidence" value="ECO:0007669"/>
    <property type="project" value="InterPro"/>
</dbReference>
<dbReference type="EMBL" id="JAUNZN010000005">
    <property type="protein sequence ID" value="KAK4821308.1"/>
    <property type="molecule type" value="Genomic_DNA"/>
</dbReference>
<proteinExistence type="predicted"/>
<gene>
    <name evidence="3" type="ORF">QYF61_018057</name>
</gene>
<reference evidence="3 4" key="1">
    <citation type="journal article" date="2023" name="J. Hered.">
        <title>Chromosome-level genome of the wood stork (Mycteria americana) provides insight into avian chromosome evolution.</title>
        <authorList>
            <person name="Flamio R. Jr."/>
            <person name="Ramstad K.M."/>
        </authorList>
    </citation>
    <scope>NUCLEOTIDE SEQUENCE [LARGE SCALE GENOMIC DNA]</scope>
    <source>
        <strain evidence="3">JAX WOST 10</strain>
    </source>
</reference>
<feature type="compositionally biased region" description="Basic and acidic residues" evidence="1">
    <location>
        <begin position="145"/>
        <end position="158"/>
    </location>
</feature>
<evidence type="ECO:0000313" key="3">
    <source>
        <dbReference type="EMBL" id="KAK4821308.1"/>
    </source>
</evidence>
<sequence>MGAAASQEAALCSPLGCILKHCNKLGGDAMTENQLKRYRNQRWPQYQWEDGEKWPENGSLKYNTISELMLCCRGTEKWDEMPSVDIRDWDIRKKGGLVDAKHRIGIYVLKEKKGKPRCIEWENSEEDIQLLVAPPKQPKSDSSSGEEKNFREGQRGTDRQGGWVGGVSWFSPSRQLSTTQPLAHSPSVGWGRESEEQKGSGVGSKHKCEGLERVKEYQKLILYGIQHGVQKPKNLSKLSEVRQGHKETPSAFSERLCEVARKRTDLDPEDDSNSKLFNTPFIGKVRNNREEIEEKEKRGRVTLQAALLAALREDQEKGRENTGGEFCGGCRNNSRNGYDIPLGMNRRANCKQEGRWKKDCPCRLSNGERETEEAVGVMPEIGLD</sequence>
<comment type="caution">
    <text evidence="3">The sequence shown here is derived from an EMBL/GenBank/DDBJ whole genome shotgun (WGS) entry which is preliminary data.</text>
</comment>
<protein>
    <recommendedName>
        <fullName evidence="2">Core shell protein Gag P30 domain-containing protein</fullName>
    </recommendedName>
</protein>
<organism evidence="3 4">
    <name type="scientific">Mycteria americana</name>
    <name type="common">Wood stork</name>
    <dbReference type="NCBI Taxonomy" id="33587"/>
    <lineage>
        <taxon>Eukaryota</taxon>
        <taxon>Metazoa</taxon>
        <taxon>Chordata</taxon>
        <taxon>Craniata</taxon>
        <taxon>Vertebrata</taxon>
        <taxon>Euteleostomi</taxon>
        <taxon>Archelosauria</taxon>
        <taxon>Archosauria</taxon>
        <taxon>Dinosauria</taxon>
        <taxon>Saurischia</taxon>
        <taxon>Theropoda</taxon>
        <taxon>Coelurosauria</taxon>
        <taxon>Aves</taxon>
        <taxon>Neognathae</taxon>
        <taxon>Neoaves</taxon>
        <taxon>Aequornithes</taxon>
        <taxon>Ciconiiformes</taxon>
        <taxon>Ciconiidae</taxon>
        <taxon>Mycteria</taxon>
    </lineage>
</organism>
<feature type="region of interest" description="Disordered" evidence="1">
    <location>
        <begin position="132"/>
        <end position="205"/>
    </location>
</feature>
<dbReference type="InterPro" id="IPR003036">
    <property type="entry name" value="Gag_P30"/>
</dbReference>
<dbReference type="SUPFAM" id="SSF47836">
    <property type="entry name" value="Retroviral matrix proteins"/>
    <property type="match status" value="1"/>
</dbReference>
<evidence type="ECO:0000256" key="1">
    <source>
        <dbReference type="SAM" id="MobiDB-lite"/>
    </source>
</evidence>
<dbReference type="Pfam" id="PF02093">
    <property type="entry name" value="Gag_p30"/>
    <property type="match status" value="1"/>
</dbReference>
<feature type="compositionally biased region" description="Polar residues" evidence="1">
    <location>
        <begin position="170"/>
        <end position="182"/>
    </location>
</feature>
<dbReference type="Gene3D" id="1.10.150.180">
    <property type="entry name" value="Gamma-retroviral matrix domain"/>
    <property type="match status" value="1"/>
</dbReference>
<dbReference type="Proteomes" id="UP001333110">
    <property type="component" value="Unassembled WGS sequence"/>
</dbReference>
<evidence type="ECO:0000259" key="2">
    <source>
        <dbReference type="Pfam" id="PF02093"/>
    </source>
</evidence>
<keyword evidence="4" id="KW-1185">Reference proteome</keyword>
<feature type="domain" description="Core shell protein Gag P30" evidence="2">
    <location>
        <begin position="208"/>
        <end position="298"/>
    </location>
</feature>
<name>A0AAN7N3W3_MYCAM</name>